<feature type="signal peptide" evidence="1">
    <location>
        <begin position="1"/>
        <end position="27"/>
    </location>
</feature>
<gene>
    <name evidence="2" type="ORF">ISN44_As12g033760</name>
</gene>
<dbReference type="Proteomes" id="UP000694251">
    <property type="component" value="Chromosome 12"/>
</dbReference>
<sequence>MAIIKFSSFLLLPLMVFALILMPIISGQTCRLFDSTSIPEERWESASKCNASCKSLGMKEGYCRQFDGFDFCCCKHSHESLNSPISSPPDN</sequence>
<name>A0A8T1YPJ0_ARASU</name>
<comment type="caution">
    <text evidence="2">The sequence shown here is derived from an EMBL/GenBank/DDBJ whole genome shotgun (WGS) entry which is preliminary data.</text>
</comment>
<evidence type="ECO:0000313" key="2">
    <source>
        <dbReference type="EMBL" id="KAG7548171.1"/>
    </source>
</evidence>
<protein>
    <submittedName>
        <fullName evidence="2">Uncharacterized protein</fullName>
    </submittedName>
</protein>
<organism evidence="2 3">
    <name type="scientific">Arabidopsis suecica</name>
    <name type="common">Swedish thale-cress</name>
    <name type="synonym">Cardaminopsis suecica</name>
    <dbReference type="NCBI Taxonomy" id="45249"/>
    <lineage>
        <taxon>Eukaryota</taxon>
        <taxon>Viridiplantae</taxon>
        <taxon>Streptophyta</taxon>
        <taxon>Embryophyta</taxon>
        <taxon>Tracheophyta</taxon>
        <taxon>Spermatophyta</taxon>
        <taxon>Magnoliopsida</taxon>
        <taxon>eudicotyledons</taxon>
        <taxon>Gunneridae</taxon>
        <taxon>Pentapetalae</taxon>
        <taxon>rosids</taxon>
        <taxon>malvids</taxon>
        <taxon>Brassicales</taxon>
        <taxon>Brassicaceae</taxon>
        <taxon>Camelineae</taxon>
        <taxon>Arabidopsis</taxon>
    </lineage>
</organism>
<proteinExistence type="predicted"/>
<dbReference type="AlphaFoldDB" id="A0A8T1YPJ0"/>
<feature type="chain" id="PRO_5035721311" evidence="1">
    <location>
        <begin position="28"/>
        <end position="91"/>
    </location>
</feature>
<keyword evidence="1" id="KW-0732">Signal</keyword>
<dbReference type="EMBL" id="JAEFBJ010000012">
    <property type="protein sequence ID" value="KAG7548171.1"/>
    <property type="molecule type" value="Genomic_DNA"/>
</dbReference>
<evidence type="ECO:0000313" key="3">
    <source>
        <dbReference type="Proteomes" id="UP000694251"/>
    </source>
</evidence>
<accession>A0A8T1YPJ0</accession>
<reference evidence="2 3" key="1">
    <citation type="submission" date="2020-12" db="EMBL/GenBank/DDBJ databases">
        <title>Concerted genomic and epigenomic changes stabilize Arabidopsis allopolyploids.</title>
        <authorList>
            <person name="Chen Z."/>
        </authorList>
    </citation>
    <scope>NUCLEOTIDE SEQUENCE [LARGE SCALE GENOMIC DNA]</scope>
    <source>
        <strain evidence="2">As9502</strain>
        <tissue evidence="2">Leaf</tissue>
    </source>
</reference>
<keyword evidence="3" id="KW-1185">Reference proteome</keyword>
<evidence type="ECO:0000256" key="1">
    <source>
        <dbReference type="SAM" id="SignalP"/>
    </source>
</evidence>